<accession>A0A9N7ZBD5</accession>
<organism evidence="2 3">
    <name type="scientific">Pleuronectes platessa</name>
    <name type="common">European plaice</name>
    <dbReference type="NCBI Taxonomy" id="8262"/>
    <lineage>
        <taxon>Eukaryota</taxon>
        <taxon>Metazoa</taxon>
        <taxon>Chordata</taxon>
        <taxon>Craniata</taxon>
        <taxon>Vertebrata</taxon>
        <taxon>Euteleostomi</taxon>
        <taxon>Actinopterygii</taxon>
        <taxon>Neopterygii</taxon>
        <taxon>Teleostei</taxon>
        <taxon>Neoteleostei</taxon>
        <taxon>Acanthomorphata</taxon>
        <taxon>Carangaria</taxon>
        <taxon>Pleuronectiformes</taxon>
        <taxon>Pleuronectoidei</taxon>
        <taxon>Pleuronectidae</taxon>
        <taxon>Pleuronectes</taxon>
    </lineage>
</organism>
<dbReference type="EMBL" id="CADEAL010004355">
    <property type="protein sequence ID" value="CAB1457741.1"/>
    <property type="molecule type" value="Genomic_DNA"/>
</dbReference>
<sequence>MEAAAESESRCRCLLLLLLLLLLLSAPLAASVSRVLSVCFRGCVHSSRCCCLFRRVPEPRAAGSPVTNTALWGTELLSLYKIGWSQKDQCSCRDSTRRGLRAP</sequence>
<keyword evidence="3" id="KW-1185">Reference proteome</keyword>
<keyword evidence="1" id="KW-0732">Signal</keyword>
<gene>
    <name evidence="2" type="ORF">PLEPLA_LOCUS45568</name>
</gene>
<comment type="caution">
    <text evidence="2">The sequence shown here is derived from an EMBL/GenBank/DDBJ whole genome shotgun (WGS) entry which is preliminary data.</text>
</comment>
<evidence type="ECO:0000256" key="1">
    <source>
        <dbReference type="SAM" id="SignalP"/>
    </source>
</evidence>
<name>A0A9N7ZBD5_PLEPL</name>
<protein>
    <recommendedName>
        <fullName evidence="4">Secreted protein</fullName>
    </recommendedName>
</protein>
<evidence type="ECO:0000313" key="3">
    <source>
        <dbReference type="Proteomes" id="UP001153269"/>
    </source>
</evidence>
<proteinExistence type="predicted"/>
<evidence type="ECO:0000313" key="2">
    <source>
        <dbReference type="EMBL" id="CAB1457741.1"/>
    </source>
</evidence>
<dbReference type="AlphaFoldDB" id="A0A9N7ZBD5"/>
<reference evidence="2" key="1">
    <citation type="submission" date="2020-03" db="EMBL/GenBank/DDBJ databases">
        <authorList>
            <person name="Weist P."/>
        </authorList>
    </citation>
    <scope>NUCLEOTIDE SEQUENCE</scope>
</reference>
<feature type="chain" id="PRO_5040289218" description="Secreted protein" evidence="1">
    <location>
        <begin position="30"/>
        <end position="103"/>
    </location>
</feature>
<dbReference type="Proteomes" id="UP001153269">
    <property type="component" value="Unassembled WGS sequence"/>
</dbReference>
<feature type="signal peptide" evidence="1">
    <location>
        <begin position="1"/>
        <end position="29"/>
    </location>
</feature>
<evidence type="ECO:0008006" key="4">
    <source>
        <dbReference type="Google" id="ProtNLM"/>
    </source>
</evidence>